<feature type="active site" evidence="5 6">
    <location>
        <position position="290"/>
    </location>
</feature>
<feature type="active site" evidence="5 6">
    <location>
        <position position="197"/>
    </location>
</feature>
<dbReference type="Pfam" id="PF00072">
    <property type="entry name" value="Response_reg"/>
    <property type="match status" value="1"/>
</dbReference>
<evidence type="ECO:0000256" key="5">
    <source>
        <dbReference type="HAMAP-Rule" id="MF_00099"/>
    </source>
</evidence>
<comment type="catalytic activity">
    <reaction evidence="4 5">
        <text>[protein]-L-glutamate 5-O-methyl ester + H2O = L-glutamyl-[protein] + methanol + H(+)</text>
        <dbReference type="Rhea" id="RHEA:23236"/>
        <dbReference type="Rhea" id="RHEA-COMP:10208"/>
        <dbReference type="Rhea" id="RHEA-COMP:10311"/>
        <dbReference type="ChEBI" id="CHEBI:15377"/>
        <dbReference type="ChEBI" id="CHEBI:15378"/>
        <dbReference type="ChEBI" id="CHEBI:17790"/>
        <dbReference type="ChEBI" id="CHEBI:29973"/>
        <dbReference type="ChEBI" id="CHEBI:82795"/>
        <dbReference type="EC" id="3.1.1.61"/>
    </reaction>
</comment>
<dbReference type="PANTHER" id="PTHR42872:SF6">
    <property type="entry name" value="PROTEIN-GLUTAMATE METHYLESTERASE_PROTEIN-GLUTAMINE GLUTAMINASE"/>
    <property type="match status" value="1"/>
</dbReference>
<keyword evidence="2 5" id="KW-0145">Chemotaxis</keyword>
<dbReference type="NCBIfam" id="NF001965">
    <property type="entry name" value="PRK00742.1"/>
    <property type="match status" value="1"/>
</dbReference>
<dbReference type="SUPFAM" id="SSF52738">
    <property type="entry name" value="Methylesterase CheB, C-terminal domain"/>
    <property type="match status" value="1"/>
</dbReference>
<proteinExistence type="inferred from homology"/>
<keyword evidence="11" id="KW-1185">Reference proteome</keyword>
<dbReference type="EMBL" id="BAABGA010000048">
    <property type="protein sequence ID" value="GAA4459351.1"/>
    <property type="molecule type" value="Genomic_DNA"/>
</dbReference>
<dbReference type="Gene3D" id="3.40.50.2300">
    <property type="match status" value="1"/>
</dbReference>
<dbReference type="Proteomes" id="UP001500840">
    <property type="component" value="Unassembled WGS sequence"/>
</dbReference>
<evidence type="ECO:0000256" key="1">
    <source>
        <dbReference type="ARBA" id="ARBA00022490"/>
    </source>
</evidence>
<keyword evidence="5 7" id="KW-0597">Phosphoprotein</keyword>
<gene>
    <name evidence="5" type="primary">cheB</name>
    <name evidence="10" type="ORF">GCM10023156_38740</name>
</gene>
<dbReference type="PROSITE" id="PS50110">
    <property type="entry name" value="RESPONSE_REGULATORY"/>
    <property type="match status" value="1"/>
</dbReference>
<keyword evidence="3 5" id="KW-0378">Hydrolase</keyword>
<dbReference type="InterPro" id="IPR000673">
    <property type="entry name" value="Sig_transdc_resp-reg_Me-estase"/>
</dbReference>
<feature type="domain" description="CheB-type methylesterase" evidence="9">
    <location>
        <begin position="156"/>
        <end position="346"/>
    </location>
</feature>
<feature type="modified residue" description="4-aspartylphosphate" evidence="5 7">
    <location>
        <position position="54"/>
    </location>
</feature>
<comment type="PTM">
    <text evidence="5">Phosphorylated by CheA. Phosphorylation of the N-terminal regulatory domain activates the methylesterase activity.</text>
</comment>
<keyword evidence="1 5" id="KW-0963">Cytoplasm</keyword>
<dbReference type="Pfam" id="PF01339">
    <property type="entry name" value="CheB_methylest"/>
    <property type="match status" value="1"/>
</dbReference>
<evidence type="ECO:0000256" key="4">
    <source>
        <dbReference type="ARBA" id="ARBA00048267"/>
    </source>
</evidence>
<evidence type="ECO:0000313" key="11">
    <source>
        <dbReference type="Proteomes" id="UP001500840"/>
    </source>
</evidence>
<comment type="domain">
    <text evidence="5">Contains a C-terminal catalytic domain, and an N-terminal region which modulates catalytic activity.</text>
</comment>
<dbReference type="InterPro" id="IPR001789">
    <property type="entry name" value="Sig_transdc_resp-reg_receiver"/>
</dbReference>
<evidence type="ECO:0000313" key="10">
    <source>
        <dbReference type="EMBL" id="GAA4459351.1"/>
    </source>
</evidence>
<dbReference type="PROSITE" id="PS50122">
    <property type="entry name" value="CHEB"/>
    <property type="match status" value="1"/>
</dbReference>
<evidence type="ECO:0000259" key="8">
    <source>
        <dbReference type="PROSITE" id="PS50110"/>
    </source>
</evidence>
<evidence type="ECO:0000256" key="2">
    <source>
        <dbReference type="ARBA" id="ARBA00022500"/>
    </source>
</evidence>
<evidence type="ECO:0000259" key="9">
    <source>
        <dbReference type="PROSITE" id="PS50122"/>
    </source>
</evidence>
<dbReference type="EC" id="3.1.1.61" evidence="5"/>
<dbReference type="HAMAP" id="MF_00099">
    <property type="entry name" value="CheB_chemtxs"/>
    <property type="match status" value="1"/>
</dbReference>
<feature type="domain" description="Response regulatory" evidence="8">
    <location>
        <begin position="3"/>
        <end position="121"/>
    </location>
</feature>
<evidence type="ECO:0000256" key="3">
    <source>
        <dbReference type="ARBA" id="ARBA00022801"/>
    </source>
</evidence>
<evidence type="ECO:0000256" key="6">
    <source>
        <dbReference type="PROSITE-ProRule" id="PRU00050"/>
    </source>
</evidence>
<dbReference type="SMART" id="SM00448">
    <property type="entry name" value="REC"/>
    <property type="match status" value="1"/>
</dbReference>
<name>A0ABP8N3M6_9BACT</name>
<comment type="catalytic activity">
    <reaction evidence="5">
        <text>L-glutaminyl-[protein] + H2O = L-glutamyl-[protein] + NH4(+)</text>
        <dbReference type="Rhea" id="RHEA:16441"/>
        <dbReference type="Rhea" id="RHEA-COMP:10207"/>
        <dbReference type="Rhea" id="RHEA-COMP:10208"/>
        <dbReference type="ChEBI" id="CHEBI:15377"/>
        <dbReference type="ChEBI" id="CHEBI:28938"/>
        <dbReference type="ChEBI" id="CHEBI:29973"/>
        <dbReference type="ChEBI" id="CHEBI:30011"/>
        <dbReference type="EC" id="3.5.1.44"/>
    </reaction>
</comment>
<dbReference type="CDD" id="cd16432">
    <property type="entry name" value="CheB_Rec"/>
    <property type="match status" value="1"/>
</dbReference>
<reference evidence="11" key="1">
    <citation type="journal article" date="2019" name="Int. J. Syst. Evol. Microbiol.">
        <title>The Global Catalogue of Microorganisms (GCM) 10K type strain sequencing project: providing services to taxonomists for standard genome sequencing and annotation.</title>
        <authorList>
            <consortium name="The Broad Institute Genomics Platform"/>
            <consortium name="The Broad Institute Genome Sequencing Center for Infectious Disease"/>
            <person name="Wu L."/>
            <person name="Ma J."/>
        </authorList>
    </citation>
    <scope>NUCLEOTIDE SEQUENCE [LARGE SCALE GENOMIC DNA]</scope>
    <source>
        <strain evidence="11">JCM 17759</strain>
    </source>
</reference>
<dbReference type="PIRSF" id="PIRSF000876">
    <property type="entry name" value="RR_chemtxs_CheB"/>
    <property type="match status" value="1"/>
</dbReference>
<protein>
    <recommendedName>
        <fullName evidence="5">Protein-glutamate methylesterase/protein-glutamine glutaminase</fullName>
        <ecNumber evidence="5">3.1.1.61</ecNumber>
        <ecNumber evidence="5">3.5.1.44</ecNumber>
    </recommendedName>
</protein>
<dbReference type="Gene3D" id="3.40.50.180">
    <property type="entry name" value="Methylesterase CheB, C-terminal domain"/>
    <property type="match status" value="1"/>
</dbReference>
<dbReference type="CDD" id="cd17541">
    <property type="entry name" value="REC_CheB-like"/>
    <property type="match status" value="1"/>
</dbReference>
<accession>A0ABP8N3M6</accession>
<dbReference type="PANTHER" id="PTHR42872">
    <property type="entry name" value="PROTEIN-GLUTAMATE METHYLESTERASE/PROTEIN-GLUTAMINE GLUTAMINASE"/>
    <property type="match status" value="1"/>
</dbReference>
<comment type="caution">
    <text evidence="10">The sequence shown here is derived from an EMBL/GenBank/DDBJ whole genome shotgun (WGS) entry which is preliminary data.</text>
</comment>
<organism evidence="10 11">
    <name type="scientific">Novipirellula rosea</name>
    <dbReference type="NCBI Taxonomy" id="1031540"/>
    <lineage>
        <taxon>Bacteria</taxon>
        <taxon>Pseudomonadati</taxon>
        <taxon>Planctomycetota</taxon>
        <taxon>Planctomycetia</taxon>
        <taxon>Pirellulales</taxon>
        <taxon>Pirellulaceae</taxon>
        <taxon>Novipirellula</taxon>
    </lineage>
</organism>
<evidence type="ECO:0000256" key="7">
    <source>
        <dbReference type="PROSITE-ProRule" id="PRU00169"/>
    </source>
</evidence>
<dbReference type="InterPro" id="IPR011006">
    <property type="entry name" value="CheY-like_superfamily"/>
</dbReference>
<dbReference type="InterPro" id="IPR035909">
    <property type="entry name" value="CheB_C"/>
</dbReference>
<dbReference type="EC" id="3.5.1.44" evidence="5"/>
<dbReference type="RefSeq" id="WP_339938255.1">
    <property type="nucleotide sequence ID" value="NZ_BAABGA010000048.1"/>
</dbReference>
<dbReference type="SUPFAM" id="SSF52172">
    <property type="entry name" value="CheY-like"/>
    <property type="match status" value="1"/>
</dbReference>
<comment type="similarity">
    <text evidence="5">Belongs to the CheB family.</text>
</comment>
<dbReference type="InterPro" id="IPR008248">
    <property type="entry name" value="CheB-like"/>
</dbReference>
<comment type="subcellular location">
    <subcellularLocation>
        <location evidence="5">Cytoplasm</location>
    </subcellularLocation>
</comment>
<feature type="active site" evidence="5 6">
    <location>
        <position position="170"/>
    </location>
</feature>
<sequence>MHTVLIVDDSATSREVLRAILCEEAGFRVIGFAKDGHEAVEKAKELHPDVITMDINMPGMNGLEATREIMIEAPTPIVIVSASTRVREIEASMEALGAGALAILLKPPGPHSPKYAVLAKEIVTTVKAMAGVLVIRRRRRLKTNGEPNIVREVSAPQTRAKIQAISILSSTGGPPALAKVLGALPADFPAPILLVQHMVPSFVAGFASWLDSVVPLPVRLACDHERIEHSCVYVAAAGSHLGVGRGSRIRLSDDPPIDGFQPAGTHLFASVAEQFGKACAGVIMTGMGRDGVDGLQRIHAAGGTTIAQDEATSVVFGMAKVAIEHKIINSVLPLDQIAKQLQRLVC</sequence>
<comment type="function">
    <text evidence="5">Involved in chemotaxis. Part of a chemotaxis signal transduction system that modulates chemotaxis in response to various stimuli. Catalyzes the demethylation of specific methylglutamate residues introduced into the chemoreceptors (methyl-accepting chemotaxis proteins or MCP) by CheR. Also mediates the irreversible deamidation of specific glutamine residues to glutamic acid.</text>
</comment>